<keyword evidence="2" id="KW-1185">Reference proteome</keyword>
<dbReference type="EMBL" id="JACEIK010001034">
    <property type="protein sequence ID" value="MCD7465276.1"/>
    <property type="molecule type" value="Genomic_DNA"/>
</dbReference>
<organism evidence="1 2">
    <name type="scientific">Datura stramonium</name>
    <name type="common">Jimsonweed</name>
    <name type="synonym">Common thornapple</name>
    <dbReference type="NCBI Taxonomy" id="4076"/>
    <lineage>
        <taxon>Eukaryota</taxon>
        <taxon>Viridiplantae</taxon>
        <taxon>Streptophyta</taxon>
        <taxon>Embryophyta</taxon>
        <taxon>Tracheophyta</taxon>
        <taxon>Spermatophyta</taxon>
        <taxon>Magnoliopsida</taxon>
        <taxon>eudicotyledons</taxon>
        <taxon>Gunneridae</taxon>
        <taxon>Pentapetalae</taxon>
        <taxon>asterids</taxon>
        <taxon>lamiids</taxon>
        <taxon>Solanales</taxon>
        <taxon>Solanaceae</taxon>
        <taxon>Solanoideae</taxon>
        <taxon>Datureae</taxon>
        <taxon>Datura</taxon>
    </lineage>
</organism>
<reference evidence="1 2" key="1">
    <citation type="journal article" date="2021" name="BMC Genomics">
        <title>Datura genome reveals duplications of psychoactive alkaloid biosynthetic genes and high mutation rate following tissue culture.</title>
        <authorList>
            <person name="Rajewski A."/>
            <person name="Carter-House D."/>
            <person name="Stajich J."/>
            <person name="Litt A."/>
        </authorList>
    </citation>
    <scope>NUCLEOTIDE SEQUENCE [LARGE SCALE GENOMIC DNA]</scope>
    <source>
        <strain evidence="1">AR-01</strain>
    </source>
</reference>
<dbReference type="Proteomes" id="UP000823775">
    <property type="component" value="Unassembled WGS sequence"/>
</dbReference>
<gene>
    <name evidence="1" type="ORF">HAX54_000958</name>
</gene>
<sequence length="71" mass="8163">MVNGNIQSLSMRLPQGIKEVCDVEEWVSIELRVAHLAKLQKDMTPVGRRYELPIVEQGPHDEIRAARRLKL</sequence>
<evidence type="ECO:0000313" key="2">
    <source>
        <dbReference type="Proteomes" id="UP000823775"/>
    </source>
</evidence>
<protein>
    <submittedName>
        <fullName evidence="1">Uncharacterized protein</fullName>
    </submittedName>
</protein>
<comment type="caution">
    <text evidence="1">The sequence shown here is derived from an EMBL/GenBank/DDBJ whole genome shotgun (WGS) entry which is preliminary data.</text>
</comment>
<accession>A0ABS8T2J0</accession>
<name>A0ABS8T2J0_DATST</name>
<evidence type="ECO:0000313" key="1">
    <source>
        <dbReference type="EMBL" id="MCD7465276.1"/>
    </source>
</evidence>
<proteinExistence type="predicted"/>